<proteinExistence type="predicted"/>
<dbReference type="InterPro" id="IPR013783">
    <property type="entry name" value="Ig-like_fold"/>
</dbReference>
<sequence length="755" mass="80649">MNRIIKLFTATLVCITLSQSVVKASSHREAPLIANDPLADNTDLYAFRSPSDSSKIVLIANYIPFEHPAGGPNWYTFGENIRYEIHIKNQTATTGDDITYRFTFTQVNQDPTTFFNIRLGQQNIKTTYTLERSINNSGVFTTIVSNGIVPPPNIGSRSIENGTVGLGASNYDALMTAAIATATTGEKVFAGPVDDPFFVDLGGAFDVGGFRATGKDGLAKFNCHSLVIEVPISTLQKDGKTTAQASSILDPDFVIGVYASASRPSITTFDSTGGNPVGSGSWVQVSRLGMPLTNEVVIPIGQKDKWNATSPSNDLQFATYFKNPELALYMDDSQFGGAVPGLSSLRIQSNSLGSFDFRNGKPGLYGLKGNPALNGTALSDANFGSILLPDNASPRAVDILPIFYTGVPNLAPYQLATGKPAGSPLSVGKPFINNFLPTLGDLLRLNMAVPVTPRNSPDFSSLGIVKAAVLGLTDARFTASGTALQFIPNMDGFPNGRRLEDDVTTIELQAVSGVALAAIGLWYDDYNTNGNNPVSNQLVNVISFNAGVTANDTTFKTGFPYVQAPWRGFIGANYVGPVNTPLPVNFVDFTANISGDNVVLDWQVTNEVNNNHYDIEQSTGASFSKVGTVNATVGGGIKNYSFTHTTPTKNATNYYRIKQVDNDGKFSYSPIRSVRFDSKTELTVTPNPASSFINISSTQNNINISIFDGNGKKVATKLLTSGNARIDISSLSSGTYIIIAESNGATVASKKIVKQ</sequence>
<evidence type="ECO:0000259" key="1">
    <source>
        <dbReference type="Pfam" id="PF18962"/>
    </source>
</evidence>
<dbReference type="NCBIfam" id="TIGR04183">
    <property type="entry name" value="Por_Secre_tail"/>
    <property type="match status" value="1"/>
</dbReference>
<dbReference type="InterPro" id="IPR025566">
    <property type="entry name" value="DUF4331"/>
</dbReference>
<dbReference type="Pfam" id="PF14224">
    <property type="entry name" value="DUF4331"/>
    <property type="match status" value="1"/>
</dbReference>
<dbReference type="Gene3D" id="2.60.40.10">
    <property type="entry name" value="Immunoglobulins"/>
    <property type="match status" value="1"/>
</dbReference>
<gene>
    <name evidence="2" type="ORF">ACFOW1_02830</name>
</gene>
<dbReference type="Pfam" id="PF18962">
    <property type="entry name" value="Por_Secre_tail"/>
    <property type="match status" value="1"/>
</dbReference>
<evidence type="ECO:0000313" key="2">
    <source>
        <dbReference type="EMBL" id="MFC4230809.1"/>
    </source>
</evidence>
<protein>
    <submittedName>
        <fullName evidence="2">DUF4331 family protein</fullName>
    </submittedName>
</protein>
<keyword evidence="3" id="KW-1185">Reference proteome</keyword>
<organism evidence="2 3">
    <name type="scientific">Parasediminibacterium paludis</name>
    <dbReference type="NCBI Taxonomy" id="908966"/>
    <lineage>
        <taxon>Bacteria</taxon>
        <taxon>Pseudomonadati</taxon>
        <taxon>Bacteroidota</taxon>
        <taxon>Chitinophagia</taxon>
        <taxon>Chitinophagales</taxon>
        <taxon>Chitinophagaceae</taxon>
        <taxon>Parasediminibacterium</taxon>
    </lineage>
</organism>
<dbReference type="InterPro" id="IPR026444">
    <property type="entry name" value="Secre_tail"/>
</dbReference>
<feature type="domain" description="Secretion system C-terminal sorting" evidence="1">
    <location>
        <begin position="686"/>
        <end position="753"/>
    </location>
</feature>
<dbReference type="EMBL" id="JBHSDC010000002">
    <property type="protein sequence ID" value="MFC4230809.1"/>
    <property type="molecule type" value="Genomic_DNA"/>
</dbReference>
<dbReference type="Proteomes" id="UP001595906">
    <property type="component" value="Unassembled WGS sequence"/>
</dbReference>
<dbReference type="RefSeq" id="WP_379012194.1">
    <property type="nucleotide sequence ID" value="NZ_JBHSDC010000002.1"/>
</dbReference>
<name>A0ABV8PT85_9BACT</name>
<evidence type="ECO:0000313" key="3">
    <source>
        <dbReference type="Proteomes" id="UP001595906"/>
    </source>
</evidence>
<comment type="caution">
    <text evidence="2">The sequence shown here is derived from an EMBL/GenBank/DDBJ whole genome shotgun (WGS) entry which is preliminary data.</text>
</comment>
<accession>A0ABV8PT85</accession>
<reference evidence="3" key="1">
    <citation type="journal article" date="2019" name="Int. J. Syst. Evol. Microbiol.">
        <title>The Global Catalogue of Microorganisms (GCM) 10K type strain sequencing project: providing services to taxonomists for standard genome sequencing and annotation.</title>
        <authorList>
            <consortium name="The Broad Institute Genomics Platform"/>
            <consortium name="The Broad Institute Genome Sequencing Center for Infectious Disease"/>
            <person name="Wu L."/>
            <person name="Ma J."/>
        </authorList>
    </citation>
    <scope>NUCLEOTIDE SEQUENCE [LARGE SCALE GENOMIC DNA]</scope>
    <source>
        <strain evidence="3">CECT 8010</strain>
    </source>
</reference>